<organism evidence="1 2">
    <name type="scientific">Dickeya chrysanthemi</name>
    <name type="common">Pectobacterium chrysanthemi</name>
    <name type="synonym">Erwinia chrysanthemi</name>
    <dbReference type="NCBI Taxonomy" id="556"/>
    <lineage>
        <taxon>Bacteria</taxon>
        <taxon>Pseudomonadati</taxon>
        <taxon>Pseudomonadota</taxon>
        <taxon>Gammaproteobacteria</taxon>
        <taxon>Enterobacterales</taxon>
        <taxon>Pectobacteriaceae</taxon>
        <taxon>Dickeya</taxon>
    </lineage>
</organism>
<keyword evidence="2" id="KW-1185">Reference proteome</keyword>
<comment type="caution">
    <text evidence="1">The sequence shown here is derived from an EMBL/GenBank/DDBJ whole genome shotgun (WGS) entry which is preliminary data.</text>
</comment>
<dbReference type="EMBL" id="JBBBOO010000002">
    <property type="protein sequence ID" value="MEI7062672.1"/>
    <property type="molecule type" value="Genomic_DNA"/>
</dbReference>
<protein>
    <submittedName>
        <fullName evidence="1">Uncharacterized protein</fullName>
    </submittedName>
</protein>
<dbReference type="Proteomes" id="UP001359469">
    <property type="component" value="Unassembled WGS sequence"/>
</dbReference>
<proteinExistence type="predicted"/>
<name>A0ABU8JIQ4_DICCH</name>
<reference evidence="1 2" key="1">
    <citation type="submission" date="2024-03" db="EMBL/GenBank/DDBJ databases">
        <title>Analysis of soft rot Pectobacteriaceae population diversity in US potato growing regions between 2016 and 2022.</title>
        <authorList>
            <person name="Ma X."/>
            <person name="Zhang X."/>
            <person name="Stodghill P."/>
            <person name="Rioux R."/>
            <person name="Babler B."/>
            <person name="Shrestha S."/>
            <person name="Babler B."/>
            <person name="Rivedal H."/>
            <person name="Frost K."/>
            <person name="Hao J."/>
            <person name="Secor G."/>
            <person name="Swingle B."/>
        </authorList>
    </citation>
    <scope>NUCLEOTIDE SEQUENCE [LARGE SCALE GENOMIC DNA]</scope>
    <source>
        <strain evidence="1 2">SR64</strain>
    </source>
</reference>
<evidence type="ECO:0000313" key="1">
    <source>
        <dbReference type="EMBL" id="MEI7062672.1"/>
    </source>
</evidence>
<sequence length="72" mass="7733">MAGLFPLFGKAAPQCNSIKPESKNDDGLLGECFLPAEYQIASKAPNGNNIIHVFCMDKGVFPFVTIFGRGAK</sequence>
<accession>A0ABU8JIQ4</accession>
<dbReference type="RefSeq" id="WP_336728952.1">
    <property type="nucleotide sequence ID" value="NZ_JBBBOO010000002.1"/>
</dbReference>
<gene>
    <name evidence="1" type="ORF">WCU84_03140</name>
</gene>
<evidence type="ECO:0000313" key="2">
    <source>
        <dbReference type="Proteomes" id="UP001359469"/>
    </source>
</evidence>